<dbReference type="RefSeq" id="YP_009609631.1">
    <property type="nucleotide sequence ID" value="NC_041997.1"/>
</dbReference>
<proteinExistence type="predicted"/>
<evidence type="ECO:0000313" key="2">
    <source>
        <dbReference type="Proteomes" id="UP000224101"/>
    </source>
</evidence>
<reference evidence="1 2" key="1">
    <citation type="submission" date="2017-08" db="EMBL/GenBank/DDBJ databases">
        <title>Characterization and complete genome sequence of novel bacteriophage infecting the causal agent of bacterial fruit blotch, Acidovorax citrulli.</title>
        <authorList>
            <person name="Midani A.R."/>
            <person name="Park S.-H."/>
            <person name="Choi T.-J."/>
        </authorList>
    </citation>
    <scope>NUCLEOTIDE SEQUENCE [LARGE SCALE GENOMIC DNA]</scope>
</reference>
<sequence>MQSPTRLRELLEMSSHGIDVYRSPDLTELREALTPVTRELDCEIGQYDRIVSIDELHAGFGVGRRGYFEIITEYHVRQCKQESSICIPIDVVDAEDPVAAAREYQAAVKLGDARTEVSIAYAGLLRSTEKLIQALGDTAGAKQVEEFKRLLEAAHRTHLQPTGLV</sequence>
<name>A0A218M3E7_9CAUD</name>
<organism evidence="1 2">
    <name type="scientific">Acidovorax phage ACP17</name>
    <dbReference type="NCBI Taxonomy" id="2010329"/>
    <lineage>
        <taxon>Viruses</taxon>
        <taxon>Duplodnaviria</taxon>
        <taxon>Heunggongvirae</taxon>
        <taxon>Uroviricota</taxon>
        <taxon>Caudoviricetes</taxon>
        <taxon>Busanvirus</taxon>
        <taxon>Busanvirus ACP17</taxon>
    </lineage>
</organism>
<dbReference type="Proteomes" id="UP000224101">
    <property type="component" value="Segment"/>
</dbReference>
<keyword evidence="2" id="KW-1185">Reference proteome</keyword>
<dbReference type="GeneID" id="40085716"/>
<dbReference type="KEGG" id="vg:40085716"/>
<accession>A0A218M3E7</accession>
<evidence type="ECO:0000313" key="1">
    <source>
        <dbReference type="EMBL" id="ASD50565.1"/>
    </source>
</evidence>
<dbReference type="EMBL" id="KY979132">
    <property type="protein sequence ID" value="ASD50565.1"/>
    <property type="molecule type" value="Genomic_DNA"/>
</dbReference>
<protein>
    <submittedName>
        <fullName evidence="1">Uncharacterized protein</fullName>
    </submittedName>
</protein>